<reference evidence="9" key="1">
    <citation type="submission" date="2016-05" db="EMBL/GenBank/DDBJ databases">
        <title>Comparative genomics of biotechnologically important yeasts.</title>
        <authorList>
            <consortium name="DOE Joint Genome Institute"/>
            <person name="Riley R."/>
            <person name="Haridas S."/>
            <person name="Wolfe K.H."/>
            <person name="Lopes M.R."/>
            <person name="Hittinger C.T."/>
            <person name="Goker M."/>
            <person name="Salamov A."/>
            <person name="Wisecaver J."/>
            <person name="Long T.M."/>
            <person name="Aerts A.L."/>
            <person name="Barry K."/>
            <person name="Choi C."/>
            <person name="Clum A."/>
            <person name="Coughlan A.Y."/>
            <person name="Deshpande S."/>
            <person name="Douglass A.P."/>
            <person name="Hanson S.J."/>
            <person name="Klenk H.-P."/>
            <person name="Labutti K."/>
            <person name="Lapidus A."/>
            <person name="Lindquist E."/>
            <person name="Lipzen A."/>
            <person name="Meier-Kolthoff J.P."/>
            <person name="Ohm R.A."/>
            <person name="Otillar R.P."/>
            <person name="Pangilinan J."/>
            <person name="Peng Y."/>
            <person name="Rokas A."/>
            <person name="Rosa C.A."/>
            <person name="Scheuner C."/>
            <person name="Sibirny A.A."/>
            <person name="Slot J.C."/>
            <person name="Stielow J.B."/>
            <person name="Sun H."/>
            <person name="Kurtzman C.P."/>
            <person name="Blackwell M."/>
            <person name="Grigoriev I.V."/>
            <person name="Jeffries T.W."/>
        </authorList>
    </citation>
    <scope>NUCLEOTIDE SEQUENCE [LARGE SCALE GENOMIC DNA]</scope>
    <source>
        <strain evidence="9">DSM 1968</strain>
    </source>
</reference>
<dbReference type="GO" id="GO:0016787">
    <property type="term" value="F:hydrolase activity"/>
    <property type="evidence" value="ECO:0007669"/>
    <property type="project" value="InterPro"/>
</dbReference>
<dbReference type="InParanoid" id="A0A1D2VC79"/>
<dbReference type="OrthoDB" id="5977743at2759"/>
<dbReference type="EMBL" id="KV454487">
    <property type="protein sequence ID" value="ODV59150.1"/>
    <property type="molecule type" value="Genomic_DNA"/>
</dbReference>
<evidence type="ECO:0000259" key="7">
    <source>
        <dbReference type="Pfam" id="PF00149"/>
    </source>
</evidence>
<accession>A0A1D2VC79</accession>
<feature type="domain" description="Calcineurin-like phosphoesterase" evidence="7">
    <location>
        <begin position="77"/>
        <end position="305"/>
    </location>
</feature>
<dbReference type="Pfam" id="PF00149">
    <property type="entry name" value="Metallophos"/>
    <property type="match status" value="1"/>
</dbReference>
<keyword evidence="3 6" id="KW-1133">Transmembrane helix</keyword>
<dbReference type="InterPro" id="IPR004843">
    <property type="entry name" value="Calcineurin-like_PHP"/>
</dbReference>
<comment type="subcellular location">
    <subcellularLocation>
        <location evidence="1">Membrane</location>
        <topology evidence="1">Multi-pass membrane protein</topology>
    </subcellularLocation>
</comment>
<proteinExistence type="predicted"/>
<evidence type="ECO:0000256" key="6">
    <source>
        <dbReference type="SAM" id="Phobius"/>
    </source>
</evidence>
<dbReference type="GO" id="GO:0006506">
    <property type="term" value="P:GPI anchor biosynthetic process"/>
    <property type="evidence" value="ECO:0007669"/>
    <property type="project" value="InterPro"/>
</dbReference>
<dbReference type="GO" id="GO:0016020">
    <property type="term" value="C:membrane"/>
    <property type="evidence" value="ECO:0007669"/>
    <property type="project" value="UniProtKB-SubCell"/>
</dbReference>
<feature type="transmembrane region" description="Helical" evidence="6">
    <location>
        <begin position="7"/>
        <end position="23"/>
    </location>
</feature>
<feature type="compositionally biased region" description="Low complexity" evidence="5">
    <location>
        <begin position="53"/>
        <end position="65"/>
    </location>
</feature>
<evidence type="ECO:0000256" key="2">
    <source>
        <dbReference type="ARBA" id="ARBA00022692"/>
    </source>
</evidence>
<keyword evidence="2 6" id="KW-0812">Transmembrane</keyword>
<dbReference type="PANTHER" id="PTHR13315:SF4">
    <property type="entry name" value="METALLOPHOSPHOESTERASE, ISOFORM E"/>
    <property type="match status" value="1"/>
</dbReference>
<sequence length="386" mass="45385">MKLRLKLHLIILIVIWFFTFYYHERYLPYKAARSCDWSNWNHHDVGHKYPSENNDNNNNNNNNHNINDDNNDLEYYKIMLIADPQLIDNHTYPNYNNFLLTLSKITSDNYLKKNFKSLSNYLKPQALIFLGDYLDNGRSSSSEYYSNEFNRFQNIFKNYNNLNSNKIIMIPGNHDIGFGNGVKLDSVQRYEENFGTLIPKQLFNFLIIPLDSLSLSNSENPKIYSKPQKFLDNLSNQEKLLPRILLSHVPLIRNQDDYCGKYRESNIFPFTKGYQYQTVLDSDISNDILDKIKPDLIFSGDDHDYCEVYHDIHNNKKKVKEITVKSISMTMGIKYPAVQLLTVYKNKNNNDENYLKYETEICYLPTPYIDIITYVILSIISGLTII</sequence>
<dbReference type="GO" id="GO:0005783">
    <property type="term" value="C:endoplasmic reticulum"/>
    <property type="evidence" value="ECO:0007669"/>
    <property type="project" value="TreeGrafter"/>
</dbReference>
<dbReference type="AlphaFoldDB" id="A0A1D2VC79"/>
<evidence type="ECO:0000313" key="9">
    <source>
        <dbReference type="Proteomes" id="UP000095038"/>
    </source>
</evidence>
<gene>
    <name evidence="8" type="ORF">ASCRUDRAFT_37849</name>
</gene>
<evidence type="ECO:0000256" key="5">
    <source>
        <dbReference type="SAM" id="MobiDB-lite"/>
    </source>
</evidence>
<dbReference type="SUPFAM" id="SSF56300">
    <property type="entry name" value="Metallo-dependent phosphatases"/>
    <property type="match status" value="1"/>
</dbReference>
<keyword evidence="9" id="KW-1185">Reference proteome</keyword>
<dbReference type="Proteomes" id="UP000095038">
    <property type="component" value="Unassembled WGS sequence"/>
</dbReference>
<feature type="non-terminal residue" evidence="8">
    <location>
        <position position="386"/>
    </location>
</feature>
<dbReference type="GeneID" id="30964441"/>
<protein>
    <submittedName>
        <fullName evidence="8">Metallo-dependent phosphatase</fullName>
    </submittedName>
</protein>
<name>A0A1D2VC79_9ASCO</name>
<dbReference type="InterPro" id="IPR033308">
    <property type="entry name" value="PGAP5/Cdc1/Ted1"/>
</dbReference>
<evidence type="ECO:0000256" key="3">
    <source>
        <dbReference type="ARBA" id="ARBA00022989"/>
    </source>
</evidence>
<evidence type="ECO:0000256" key="1">
    <source>
        <dbReference type="ARBA" id="ARBA00004141"/>
    </source>
</evidence>
<feature type="region of interest" description="Disordered" evidence="5">
    <location>
        <begin position="48"/>
        <end position="67"/>
    </location>
</feature>
<dbReference type="PANTHER" id="PTHR13315">
    <property type="entry name" value="METALLO PHOSPHOESTERASE RELATED"/>
    <property type="match status" value="1"/>
</dbReference>
<dbReference type="STRING" id="1344418.A0A1D2VC79"/>
<organism evidence="8 9">
    <name type="scientific">Ascoidea rubescens DSM 1968</name>
    <dbReference type="NCBI Taxonomy" id="1344418"/>
    <lineage>
        <taxon>Eukaryota</taxon>
        <taxon>Fungi</taxon>
        <taxon>Dikarya</taxon>
        <taxon>Ascomycota</taxon>
        <taxon>Saccharomycotina</taxon>
        <taxon>Saccharomycetes</taxon>
        <taxon>Ascoideaceae</taxon>
        <taxon>Ascoidea</taxon>
    </lineage>
</organism>
<dbReference type="InterPro" id="IPR029052">
    <property type="entry name" value="Metallo-depent_PP-like"/>
</dbReference>
<dbReference type="Gene3D" id="3.60.21.10">
    <property type="match status" value="1"/>
</dbReference>
<evidence type="ECO:0000313" key="8">
    <source>
        <dbReference type="EMBL" id="ODV59150.1"/>
    </source>
</evidence>
<dbReference type="RefSeq" id="XP_020045457.1">
    <property type="nucleotide sequence ID" value="XM_020190805.1"/>
</dbReference>
<evidence type="ECO:0000256" key="4">
    <source>
        <dbReference type="ARBA" id="ARBA00023136"/>
    </source>
</evidence>
<keyword evidence="4 6" id="KW-0472">Membrane</keyword>